<dbReference type="PANTHER" id="PTHR48228">
    <property type="entry name" value="SUCCINYL-COA--D-CITRAMALATE COA-TRANSFERASE"/>
    <property type="match status" value="1"/>
</dbReference>
<sequence length="346" mass="37436">MHLADLGADVIAVEREEAAGWAGPSLLNRGKRSVVANLKTPEGRETVLRLIEGADALIEGMRPGVMERLGLGPDVCLARNPKLVYGRMTGWGQDGPMAQAAGHDNNYISLSGALYYNGTPKEPPSSAITVIGDVGGGALYLAVGLLSGILKARETGKGSVVDAAIVDGSAHMLQLLLATRTKGLVTGARGENVHDSSHFYGTYRCADGGFVTLGSLEPQFYALLLERLGLKDDARFTQQWDRKRWPELHRHFTEVFGSKTRDEWCAQMENTDVCFGPVLSPQEAAQHPHNVARGIYFEREGLLQSSPAPRFDGQVRTPGPIPRRGEQSEEIQAALNSAEPGKVWRA</sequence>
<protein>
    <submittedName>
        <fullName evidence="2">Alpha-methylacyl-CoA racemase</fullName>
    </submittedName>
</protein>
<dbReference type="Proteomes" id="UP000005808">
    <property type="component" value="Unassembled WGS sequence"/>
</dbReference>
<dbReference type="InterPro" id="IPR003673">
    <property type="entry name" value="CoA-Trfase_fam_III"/>
</dbReference>
<dbReference type="InterPro" id="IPR044855">
    <property type="entry name" value="CoA-Trfase_III_dom3_sf"/>
</dbReference>
<evidence type="ECO:0000256" key="1">
    <source>
        <dbReference type="SAM" id="MobiDB-lite"/>
    </source>
</evidence>
<dbReference type="AlphaFoldDB" id="H1S613"/>
<gene>
    <name evidence="2" type="ORF">OR16_16562</name>
</gene>
<organism evidence="2 3">
    <name type="scientific">Cupriavidus basilensis OR16</name>
    <dbReference type="NCBI Taxonomy" id="1127483"/>
    <lineage>
        <taxon>Bacteria</taxon>
        <taxon>Pseudomonadati</taxon>
        <taxon>Pseudomonadota</taxon>
        <taxon>Betaproteobacteria</taxon>
        <taxon>Burkholderiales</taxon>
        <taxon>Burkholderiaceae</taxon>
        <taxon>Cupriavidus</taxon>
    </lineage>
</organism>
<feature type="region of interest" description="Disordered" evidence="1">
    <location>
        <begin position="305"/>
        <end position="346"/>
    </location>
</feature>
<dbReference type="SUPFAM" id="SSF89796">
    <property type="entry name" value="CoA-transferase family III (CaiB/BaiF)"/>
    <property type="match status" value="1"/>
</dbReference>
<dbReference type="PATRIC" id="fig|1127483.3.peg.3324"/>
<dbReference type="GO" id="GO:0003824">
    <property type="term" value="F:catalytic activity"/>
    <property type="evidence" value="ECO:0007669"/>
    <property type="project" value="InterPro"/>
</dbReference>
<dbReference type="InterPro" id="IPR023606">
    <property type="entry name" value="CoA-Trfase_III_dom_1_sf"/>
</dbReference>
<comment type="caution">
    <text evidence="2">The sequence shown here is derived from an EMBL/GenBank/DDBJ whole genome shotgun (WGS) entry which is preliminary data.</text>
</comment>
<dbReference type="Gene3D" id="3.40.50.10540">
    <property type="entry name" value="Crotonobetainyl-coa:carnitine coa-transferase, domain 1"/>
    <property type="match status" value="1"/>
</dbReference>
<evidence type="ECO:0000313" key="2">
    <source>
        <dbReference type="EMBL" id="EHP42056.1"/>
    </source>
</evidence>
<evidence type="ECO:0000313" key="3">
    <source>
        <dbReference type="Proteomes" id="UP000005808"/>
    </source>
</evidence>
<accession>H1S613</accession>
<proteinExistence type="predicted"/>
<dbReference type="Pfam" id="PF02515">
    <property type="entry name" value="CoA_transf_3"/>
    <property type="match status" value="1"/>
</dbReference>
<dbReference type="PANTHER" id="PTHR48228:SF5">
    <property type="entry name" value="ALPHA-METHYLACYL-COA RACEMASE"/>
    <property type="match status" value="1"/>
</dbReference>
<reference evidence="2 3" key="1">
    <citation type="journal article" date="2012" name="J. Bacteriol.">
        <title>De Novo Genome Project of Cupriavidus basilensis OR16.</title>
        <authorList>
            <person name="Cserhati M."/>
            <person name="Kriszt B."/>
            <person name="Szoboszlay S."/>
            <person name="Toth A."/>
            <person name="Szabo I."/>
            <person name="Tancsics A."/>
            <person name="Nagy I."/>
            <person name="Horvath B."/>
            <person name="Nagy I."/>
            <person name="Kukolya J."/>
        </authorList>
    </citation>
    <scope>NUCLEOTIDE SEQUENCE [LARGE SCALE GENOMIC DNA]</scope>
    <source>
        <strain evidence="2 3">OR16</strain>
    </source>
</reference>
<dbReference type="InterPro" id="IPR050509">
    <property type="entry name" value="CoA-transferase_III"/>
</dbReference>
<dbReference type="Gene3D" id="3.30.1540.10">
    <property type="entry name" value="formyl-coa transferase, domain 3"/>
    <property type="match status" value="1"/>
</dbReference>
<dbReference type="EMBL" id="AHJE01000040">
    <property type="protein sequence ID" value="EHP42056.1"/>
    <property type="molecule type" value="Genomic_DNA"/>
</dbReference>
<name>H1S613_9BURK</name>